<dbReference type="NCBIfam" id="TIGR02710">
    <property type="entry name" value="TIGR02710 family CRISPR-associated CARF protein"/>
    <property type="match status" value="1"/>
</dbReference>
<organism evidence="1 2">
    <name type="scientific">Methanobrevibacter millerae</name>
    <dbReference type="NCBI Taxonomy" id="230361"/>
    <lineage>
        <taxon>Archaea</taxon>
        <taxon>Methanobacteriati</taxon>
        <taxon>Methanobacteriota</taxon>
        <taxon>Methanomada group</taxon>
        <taxon>Methanobacteria</taxon>
        <taxon>Methanobacteriales</taxon>
        <taxon>Methanobacteriaceae</taxon>
        <taxon>Methanobrevibacter</taxon>
    </lineage>
</organism>
<dbReference type="InterPro" id="IPR014082">
    <property type="entry name" value="CRISPR-assoc_prot_Cas02710"/>
</dbReference>
<dbReference type="Proteomes" id="UP000067738">
    <property type="component" value="Chromosome"/>
</dbReference>
<evidence type="ECO:0000313" key="2">
    <source>
        <dbReference type="Proteomes" id="UP000067738"/>
    </source>
</evidence>
<dbReference type="GeneID" id="26736153"/>
<evidence type="ECO:0000313" key="1">
    <source>
        <dbReference type="EMBL" id="ALT68974.1"/>
    </source>
</evidence>
<dbReference type="OrthoDB" id="115930at2157"/>
<dbReference type="Pfam" id="PF09670">
    <property type="entry name" value="Cas_Cas02710"/>
    <property type="match status" value="1"/>
</dbReference>
<reference evidence="1 2" key="1">
    <citation type="submission" date="2015-04" db="EMBL/GenBank/DDBJ databases">
        <title>The complete genome sequence of the rumen methanogen Methanobrevibacter millerae SM9.</title>
        <authorList>
            <person name="Leahy S.C."/>
            <person name="Kelly W.J."/>
            <person name="Pacheco D.M."/>
            <person name="Li D."/>
            <person name="Altermann E."/>
            <person name="Attwood G.T."/>
        </authorList>
    </citation>
    <scope>NUCLEOTIDE SEQUENCE [LARGE SCALE GENOMIC DNA]</scope>
    <source>
        <strain evidence="1 2">SM9</strain>
    </source>
</reference>
<protein>
    <submittedName>
        <fullName evidence="1">CRISPR-associated protein TIGR02710 family</fullName>
    </submittedName>
</protein>
<dbReference type="PATRIC" id="fig|230361.4.peg.1234"/>
<dbReference type="EMBL" id="CP011266">
    <property type="protein sequence ID" value="ALT68974.1"/>
    <property type="molecule type" value="Genomic_DNA"/>
</dbReference>
<gene>
    <name evidence="1" type="ORF">sm9_1192</name>
</gene>
<accession>A0A0U2L5L1</accession>
<dbReference type="InterPro" id="IPR011335">
    <property type="entry name" value="Restrct_endonuc-II-like"/>
</dbReference>
<keyword evidence="2" id="KW-1185">Reference proteome</keyword>
<dbReference type="RefSeq" id="WP_058739250.1">
    <property type="nucleotide sequence ID" value="NZ_CP011266.1"/>
</dbReference>
<name>A0A0U2L5L1_9EURY</name>
<dbReference type="KEGG" id="mmil:sm9_1192"/>
<sequence>MQKALIIHVGDAYGRSVKSIEKIKPNLVYFIYDEKYKNIIQKIIEESDDSFEKRECLIKDFQSILESYEKSKKIFKELKNEEYEIHVGISNGTKAMVVGLSLASVGYECEFSYVGSDEDGRENGNVKKGHEKVFDEFHPMKQLATIEINRAKRYFNNYQFSESLFYFEKAKESLYNAERMDMYIKIVKLYQIWDKFDNMIPYFNNKNDYSETTLGYYLKTMIQKEINDDENLKEYFYKNERDFMNQMDKNIKFLENKISNKGKIIEKDIYYYLPDLLNNAQRRIEEEKFDDATARLYRIAELISQIRLYEHGFIEKNRLKDNKVFHIPKEELVSKSNLKSSQFISPRPDFQNYKNETLKLSLKENFELLWCFDDEIAIKFLKDKKLDNLLSNRNNSILAHGLIPADGENANLLFEKLIDYSKKTFSELDECMDNAKFPKFRDIYD</sequence>
<dbReference type="AlphaFoldDB" id="A0A0U2L5L1"/>
<dbReference type="SUPFAM" id="SSF52980">
    <property type="entry name" value="Restriction endonuclease-like"/>
    <property type="match status" value="1"/>
</dbReference>
<proteinExistence type="predicted"/>